<reference evidence="4 5" key="1">
    <citation type="submission" date="2024-02" db="EMBL/GenBank/DDBJ databases">
        <authorList>
            <person name="Chen Y."/>
            <person name="Shah S."/>
            <person name="Dougan E. K."/>
            <person name="Thang M."/>
            <person name="Chan C."/>
        </authorList>
    </citation>
    <scope>NUCLEOTIDE SEQUENCE [LARGE SCALE GENOMIC DNA]</scope>
</reference>
<keyword evidence="5" id="KW-1185">Reference proteome</keyword>
<evidence type="ECO:0000313" key="4">
    <source>
        <dbReference type="EMBL" id="CAK9037763.1"/>
    </source>
</evidence>
<dbReference type="Pfam" id="PF07647">
    <property type="entry name" value="SAM_2"/>
    <property type="match status" value="1"/>
</dbReference>
<organism evidence="4 5">
    <name type="scientific">Durusdinium trenchii</name>
    <dbReference type="NCBI Taxonomy" id="1381693"/>
    <lineage>
        <taxon>Eukaryota</taxon>
        <taxon>Sar</taxon>
        <taxon>Alveolata</taxon>
        <taxon>Dinophyceae</taxon>
        <taxon>Suessiales</taxon>
        <taxon>Symbiodiniaceae</taxon>
        <taxon>Durusdinium</taxon>
    </lineage>
</organism>
<keyword evidence="1" id="KW-0175">Coiled coil</keyword>
<proteinExistence type="predicted"/>
<dbReference type="Gene3D" id="1.10.150.50">
    <property type="entry name" value="Transcription Factor, Ets-1"/>
    <property type="match status" value="1"/>
</dbReference>
<dbReference type="Proteomes" id="UP001642484">
    <property type="component" value="Unassembled WGS sequence"/>
</dbReference>
<gene>
    <name evidence="4" type="ORF">CCMP2556_LOCUS20809</name>
</gene>
<evidence type="ECO:0000313" key="5">
    <source>
        <dbReference type="Proteomes" id="UP001642484"/>
    </source>
</evidence>
<sequence>MPLRRSQRIRPFVMAVVFLFHTELLSFCGMSNPRMSPADRRLKPALHIFGRKPEEPAEPEPSQDISTMDERAVSHWLRTLSMDQYISRFEEEGICGLLLANLTEQDLQDIGIDKGLHRKKILMYRDKLQVEGVKALSVRDQWHLNRKYSVARVNGLPDPGVQRFAPAVLDHLKNQEMDVRASEERFIKHVDDLDADLLEQSLYLETLEAINHVVCSQTAFVDQDGGCVREEIQSDSLQVVQGKNALRERIMATRANTEQLAIAVNRFSQANRNKMTDSERDIAKSHLNKSIEMWKEKMLEQAKKASFCNEGLLQRLSERLQSQLPGGFAVRANLQDFSKLTEDKEKAAEKCKRIYNLADRDVQLALEARSGGLKERIDDEEKDLRRLEGRQNRLEEQKGKYEKLKENYRDIGAQQRNETRNIRDWHIKRWWRSMWKEEMEVYEDQVKKDEEQRTSDEQKLDGKLEKIEKELMDIADQKKKRQESIAELKHKDSEKFWNNVLEAEGLLSAEAEVKEKDALLRVVEKQLLEAMKKTGVADPELAAHLITQHERSKILLSEATDRSTEVATNMQSWVSLAEEIVRDPSSATDCLPTALFILRDEHQEQMRRIRKFRPQFLQKIYDSVSAVIALSQPSSTNRTV</sequence>
<dbReference type="PROSITE" id="PS50105">
    <property type="entry name" value="SAM_DOMAIN"/>
    <property type="match status" value="1"/>
</dbReference>
<name>A0ABP0LFK0_9DINO</name>
<evidence type="ECO:0000259" key="3">
    <source>
        <dbReference type="PROSITE" id="PS50105"/>
    </source>
</evidence>
<accession>A0ABP0LFK0</accession>
<dbReference type="InterPro" id="IPR013761">
    <property type="entry name" value="SAM/pointed_sf"/>
</dbReference>
<protein>
    <recommendedName>
        <fullName evidence="3">SAM domain-containing protein</fullName>
    </recommendedName>
</protein>
<dbReference type="EMBL" id="CAXAMN010012226">
    <property type="protein sequence ID" value="CAK9037763.1"/>
    <property type="molecule type" value="Genomic_DNA"/>
</dbReference>
<keyword evidence="2" id="KW-0732">Signal</keyword>
<dbReference type="SMART" id="SM00454">
    <property type="entry name" value="SAM"/>
    <property type="match status" value="1"/>
</dbReference>
<feature type="coiled-coil region" evidence="1">
    <location>
        <begin position="370"/>
        <end position="526"/>
    </location>
</feature>
<feature type="signal peptide" evidence="2">
    <location>
        <begin position="1"/>
        <end position="26"/>
    </location>
</feature>
<comment type="caution">
    <text evidence="4">The sequence shown here is derived from an EMBL/GenBank/DDBJ whole genome shotgun (WGS) entry which is preliminary data.</text>
</comment>
<evidence type="ECO:0000256" key="2">
    <source>
        <dbReference type="SAM" id="SignalP"/>
    </source>
</evidence>
<dbReference type="SUPFAM" id="SSF47769">
    <property type="entry name" value="SAM/Pointed domain"/>
    <property type="match status" value="1"/>
</dbReference>
<evidence type="ECO:0000256" key="1">
    <source>
        <dbReference type="SAM" id="Coils"/>
    </source>
</evidence>
<dbReference type="InterPro" id="IPR001660">
    <property type="entry name" value="SAM"/>
</dbReference>
<dbReference type="CDD" id="cd09487">
    <property type="entry name" value="SAM_superfamily"/>
    <property type="match status" value="1"/>
</dbReference>
<feature type="domain" description="SAM" evidence="3">
    <location>
        <begin position="68"/>
        <end position="131"/>
    </location>
</feature>
<feature type="chain" id="PRO_5046491644" description="SAM domain-containing protein" evidence="2">
    <location>
        <begin position="27"/>
        <end position="640"/>
    </location>
</feature>